<dbReference type="AlphaFoldDB" id="A0A8C3QEG2"/>
<dbReference type="Ensembl" id="ENSCPVT00000023897.2">
    <property type="protein sequence ID" value="ENSCPVP00000022887.2"/>
    <property type="gene ID" value="ENSCPVG00000016371.2"/>
</dbReference>
<evidence type="ECO:0000313" key="2">
    <source>
        <dbReference type="Ensembl" id="ENSCPVP00000022887.2"/>
    </source>
</evidence>
<feature type="compositionally biased region" description="Polar residues" evidence="1">
    <location>
        <begin position="482"/>
        <end position="491"/>
    </location>
</feature>
<feature type="compositionally biased region" description="Basic and acidic residues" evidence="1">
    <location>
        <begin position="36"/>
        <end position="57"/>
    </location>
</feature>
<protein>
    <submittedName>
        <fullName evidence="2">R3H domain containing 2</fullName>
    </submittedName>
</protein>
<dbReference type="SMART" id="SM00393">
    <property type="entry name" value="R3H"/>
    <property type="match status" value="1"/>
</dbReference>
<feature type="region of interest" description="Disordered" evidence="1">
    <location>
        <begin position="967"/>
        <end position="988"/>
    </location>
</feature>
<dbReference type="InterPro" id="IPR051937">
    <property type="entry name" value="R3H_domain_containing"/>
</dbReference>
<feature type="compositionally biased region" description="Low complexity" evidence="1">
    <location>
        <begin position="502"/>
        <end position="513"/>
    </location>
</feature>
<feature type="compositionally biased region" description="Low complexity" evidence="1">
    <location>
        <begin position="374"/>
        <end position="392"/>
    </location>
</feature>
<dbReference type="InterPro" id="IPR024771">
    <property type="entry name" value="SUZ"/>
</dbReference>
<dbReference type="Pfam" id="PF12752">
    <property type="entry name" value="SUZ"/>
    <property type="match status" value="1"/>
</dbReference>
<dbReference type="InterPro" id="IPR036867">
    <property type="entry name" value="R3H_dom_sf"/>
</dbReference>
<reference evidence="2" key="2">
    <citation type="submission" date="2025-09" db="UniProtKB">
        <authorList>
            <consortium name="Ensembl"/>
        </authorList>
    </citation>
    <scope>IDENTIFICATION</scope>
</reference>
<feature type="compositionally biased region" description="Basic and acidic residues" evidence="1">
    <location>
        <begin position="258"/>
        <end position="271"/>
    </location>
</feature>
<feature type="region of interest" description="Disordered" evidence="1">
    <location>
        <begin position="107"/>
        <end position="145"/>
    </location>
</feature>
<dbReference type="Gene3D" id="3.30.1370.50">
    <property type="entry name" value="R3H-like domain"/>
    <property type="match status" value="1"/>
</dbReference>
<dbReference type="SUPFAM" id="SSF82708">
    <property type="entry name" value="R3H domain"/>
    <property type="match status" value="1"/>
</dbReference>
<feature type="compositionally biased region" description="Low complexity" evidence="1">
    <location>
        <begin position="544"/>
        <end position="556"/>
    </location>
</feature>
<feature type="region of interest" description="Disordered" evidence="1">
    <location>
        <begin position="255"/>
        <end position="451"/>
    </location>
</feature>
<feature type="region of interest" description="Disordered" evidence="1">
    <location>
        <begin position="1"/>
        <end position="72"/>
    </location>
</feature>
<dbReference type="PANTHER" id="PTHR15672:SF13">
    <property type="entry name" value="R3H DOMAIN-CONTAINING PROTEIN 2"/>
    <property type="match status" value="1"/>
</dbReference>
<feature type="region of interest" description="Disordered" evidence="1">
    <location>
        <begin position="735"/>
        <end position="763"/>
    </location>
</feature>
<feature type="compositionally biased region" description="Basic and acidic residues" evidence="1">
    <location>
        <begin position="110"/>
        <end position="144"/>
    </location>
</feature>
<feature type="region of interest" description="Disordered" evidence="1">
    <location>
        <begin position="897"/>
        <end position="920"/>
    </location>
</feature>
<gene>
    <name evidence="2" type="primary">R3HDM2</name>
</gene>
<reference evidence="2" key="1">
    <citation type="submission" date="2025-08" db="UniProtKB">
        <authorList>
            <consortium name="Ensembl"/>
        </authorList>
    </citation>
    <scope>IDENTIFICATION</scope>
</reference>
<dbReference type="Pfam" id="PF01424">
    <property type="entry name" value="R3H"/>
    <property type="match status" value="1"/>
</dbReference>
<feature type="compositionally biased region" description="Low complexity" evidence="1">
    <location>
        <begin position="582"/>
        <end position="605"/>
    </location>
</feature>
<dbReference type="CDD" id="cd02642">
    <property type="entry name" value="R3H_encore_like"/>
    <property type="match status" value="1"/>
</dbReference>
<organism evidence="2 3">
    <name type="scientific">Geospiza parvula</name>
    <name type="common">Small tree-finch</name>
    <name type="synonym">Camarhynchus parvulus</name>
    <dbReference type="NCBI Taxonomy" id="87175"/>
    <lineage>
        <taxon>Eukaryota</taxon>
        <taxon>Metazoa</taxon>
        <taxon>Chordata</taxon>
        <taxon>Craniata</taxon>
        <taxon>Vertebrata</taxon>
        <taxon>Euteleostomi</taxon>
        <taxon>Archelosauria</taxon>
        <taxon>Archosauria</taxon>
        <taxon>Dinosauria</taxon>
        <taxon>Saurischia</taxon>
        <taxon>Theropoda</taxon>
        <taxon>Coelurosauria</taxon>
        <taxon>Aves</taxon>
        <taxon>Neognathae</taxon>
        <taxon>Neoaves</taxon>
        <taxon>Telluraves</taxon>
        <taxon>Australaves</taxon>
        <taxon>Passeriformes</taxon>
        <taxon>Thraupidae</taxon>
        <taxon>Camarhynchus</taxon>
    </lineage>
</organism>
<accession>A0A8U8BRB3</accession>
<feature type="compositionally biased region" description="Low complexity" evidence="1">
    <location>
        <begin position="819"/>
        <end position="839"/>
    </location>
</feature>
<feature type="compositionally biased region" description="Polar residues" evidence="1">
    <location>
        <begin position="525"/>
        <end position="543"/>
    </location>
</feature>
<feature type="compositionally biased region" description="Basic and acidic residues" evidence="1">
    <location>
        <begin position="278"/>
        <end position="301"/>
    </location>
</feature>
<dbReference type="InterPro" id="IPR001374">
    <property type="entry name" value="R3H_dom"/>
</dbReference>
<dbReference type="GO" id="GO:0003676">
    <property type="term" value="F:nucleic acid binding"/>
    <property type="evidence" value="ECO:0007669"/>
    <property type="project" value="UniProtKB-UniRule"/>
</dbReference>
<feature type="compositionally biased region" description="Low complexity" evidence="1">
    <location>
        <begin position="426"/>
        <end position="445"/>
    </location>
</feature>
<accession>A0A8C3QEG2</accession>
<name>A0A8C3QEG2_GEOPR</name>
<feature type="region of interest" description="Disordered" evidence="1">
    <location>
        <begin position="482"/>
        <end position="605"/>
    </location>
</feature>
<keyword evidence="3" id="KW-1185">Reference proteome</keyword>
<feature type="compositionally biased region" description="Basic and acidic residues" evidence="1">
    <location>
        <begin position="12"/>
        <end position="27"/>
    </location>
</feature>
<feature type="region of interest" description="Disordered" evidence="1">
    <location>
        <begin position="803"/>
        <end position="841"/>
    </location>
</feature>
<dbReference type="PROSITE" id="PS51061">
    <property type="entry name" value="R3H"/>
    <property type="match status" value="1"/>
</dbReference>
<dbReference type="PROSITE" id="PS51673">
    <property type="entry name" value="SUZ"/>
    <property type="match status" value="1"/>
</dbReference>
<evidence type="ECO:0000256" key="1">
    <source>
        <dbReference type="SAM" id="MobiDB-lite"/>
    </source>
</evidence>
<dbReference type="FunFam" id="3.30.1370.50:FF:000001">
    <property type="entry name" value="R3H domain-containing protein 2 isoform 1"/>
    <property type="match status" value="1"/>
</dbReference>
<feature type="compositionally biased region" description="Basic residues" evidence="1">
    <location>
        <begin position="59"/>
        <end position="72"/>
    </location>
</feature>
<evidence type="ECO:0000313" key="3">
    <source>
        <dbReference type="Proteomes" id="UP000694382"/>
    </source>
</evidence>
<proteinExistence type="predicted"/>
<dbReference type="PANTHER" id="PTHR15672">
    <property type="entry name" value="CAMP-REGULATED PHOSPHOPROTEIN 21 RELATED R3H DOMAIN CONTAINING PROTEIN"/>
    <property type="match status" value="1"/>
</dbReference>
<dbReference type="Proteomes" id="UP000694382">
    <property type="component" value="Unassembled WGS sequence"/>
</dbReference>
<sequence>MSNSNTAQESLEIMKESEKKVVEESVNKTKYVSRSPSKEEVEKDGGEEVSVRQESQKRTSSHGHARKRAKSNSKLKLVRSLAVCEESSGPFVDGLLESQDIIQLHVSCPSDKEEEKSTKDGVEKEEKEKNKEKTPRKMLSRDSSQEYTDSTGIDLHEFLVNTLKKNPRDRMMLLKLEQEILEFISDNNNQFKKFPQMTSYHRMLLHRVAAYFGMDHNVDQTGKAVIINKTSNTRIPEQRFSEHIKDEKNAEFPQRFILKRDDTSMDRDDNQIRLPLQDGRRSKSIEEREEEYQRVRERIFARESGQNGYLTDSRGTREGLGRSPGSRQSSTESEIKSLEPRPWSSTDSDGSIRSLRPPVTKASSFSGISILTRGDSVGSSKGSAGSRSSRAGLVLGAPEGCSPSPSSQASRALLPCSAPQPPGLPPAQQQQQPPISSPIMSQPVPALQPVPYSPSSCPQVLLPVSPPQQYNLADELSSPFGQISLSRQGSTEAPDPSSGMFQPSLLSQHPQQPGFIMAAPPGQPIPTSSYSASGHTAPSQPVLQPQGYIQPPQQIQVSYYPPGQYPNSSQQYRPLSHPVAYSSQRPQQLPQQSQQPGLQPMMSNQQQSYQGVVGVQQAQPPGLLSSQRNNMGGQMQNVMGVQQAQPPGLLSSQRSSMGSQMQGLMVQYTPLPSYQVPMAGESQNVVQQPFQQPVLVPASQSVQGGLQAGGVPIYYSVIPTAQQNGTSPSVGFLQPPGSEQYQMPQSPAPCSPPQMQQQYSGVSPSGPGVVVMQLNVPNGPQAPQNPPVVQWSHCKYYSLEQRGQKPGDLYNPDSNAQASTQLSSPITSPTQSPTPSPVTNLSSVCPGLSPLPVLTQFPPRPMGPAQGDGRYSLLGQPLQYNLSLCPPPLLHNQPSYTGHQGQTGMKHGNRSKRQALKSASTDLGTSDVVLGRVLEVTDLPEGITRTEADKLFTQLAMAGAKIQWLKETQGRRGDGGGGGDNNSGTAENGRHGDLAALYTIVAVFPSPLAAQNASLRLNNSLSRFKLRVAKKNYDLRVLERASSQ</sequence>